<name>W0VBV1_9BURK</name>
<dbReference type="AlphaFoldDB" id="W0VBV1"/>
<dbReference type="Pfam" id="PF07995">
    <property type="entry name" value="GSDH"/>
    <property type="match status" value="1"/>
</dbReference>
<evidence type="ECO:0000259" key="1">
    <source>
        <dbReference type="Pfam" id="PF07995"/>
    </source>
</evidence>
<dbReference type="PANTHER" id="PTHR19328:SF75">
    <property type="entry name" value="ALDOSE SUGAR DEHYDROGENASE YLII"/>
    <property type="match status" value="1"/>
</dbReference>
<dbReference type="SUPFAM" id="SSF50952">
    <property type="entry name" value="Soluble quinoprotein glucose dehydrogenase"/>
    <property type="match status" value="1"/>
</dbReference>
<feature type="domain" description="Glucose/Sorbosone dehydrogenase" evidence="1">
    <location>
        <begin position="4"/>
        <end position="91"/>
    </location>
</feature>
<keyword evidence="3" id="KW-1185">Reference proteome</keyword>
<dbReference type="eggNOG" id="COG2133">
    <property type="taxonomic scope" value="Bacteria"/>
</dbReference>
<dbReference type="InterPro" id="IPR011042">
    <property type="entry name" value="6-blade_b-propeller_TolB-like"/>
</dbReference>
<dbReference type="PANTHER" id="PTHR19328">
    <property type="entry name" value="HEDGEHOG-INTERACTING PROTEIN"/>
    <property type="match status" value="1"/>
</dbReference>
<dbReference type="HOGENOM" id="CLU_2369082_0_0_4"/>
<accession>W0VBV1</accession>
<evidence type="ECO:0000313" key="2">
    <source>
        <dbReference type="EMBL" id="CDG85361.1"/>
    </source>
</evidence>
<dbReference type="KEGG" id="jag:GJA_4757"/>
<dbReference type="OrthoDB" id="9770043at2"/>
<dbReference type="InterPro" id="IPR011041">
    <property type="entry name" value="Quinoprot_gluc/sorb_DH_b-prop"/>
</dbReference>
<dbReference type="STRING" id="1349767.GJA_4757"/>
<dbReference type="Proteomes" id="UP000027604">
    <property type="component" value="Chromosome I"/>
</dbReference>
<dbReference type="RefSeq" id="WP_038496650.1">
    <property type="nucleotide sequence ID" value="NZ_BCTH01000065.1"/>
</dbReference>
<dbReference type="Gene3D" id="2.120.10.30">
    <property type="entry name" value="TolB, C-terminal domain"/>
    <property type="match status" value="1"/>
</dbReference>
<sequence>MPSFGLDGFLYAGAGDPPGNGQNLNVLLGKMLRLDVRTATVAQAYLIPPGNPFINQSGKRGEIWAYGLRNPWRYAFDTVDNRLYLADAGQRIRSW</sequence>
<dbReference type="InterPro" id="IPR012938">
    <property type="entry name" value="Glc/Sorbosone_DH"/>
</dbReference>
<evidence type="ECO:0000313" key="3">
    <source>
        <dbReference type="Proteomes" id="UP000027604"/>
    </source>
</evidence>
<protein>
    <recommendedName>
        <fullName evidence="1">Glucose/Sorbosone dehydrogenase domain-containing protein</fullName>
    </recommendedName>
</protein>
<reference evidence="2 3" key="1">
    <citation type="journal article" date="2015" name="Genome Announc.">
        <title>Genome Sequence of Mushroom Soft-Rot Pathogen Janthinobacterium agaricidamnosum.</title>
        <authorList>
            <person name="Graupner K."/>
            <person name="Lackner G."/>
            <person name="Hertweck C."/>
        </authorList>
    </citation>
    <scope>NUCLEOTIDE SEQUENCE [LARGE SCALE GENOMIC DNA]</scope>
    <source>
        <strain evidence="3">NBRC 102515 / DSM 9628</strain>
    </source>
</reference>
<proteinExistence type="predicted"/>
<dbReference type="EMBL" id="HG322949">
    <property type="protein sequence ID" value="CDG85361.1"/>
    <property type="molecule type" value="Genomic_DNA"/>
</dbReference>
<dbReference type="PATRIC" id="fig|1349767.4.peg.1384"/>
<organism evidence="2 3">
    <name type="scientific">Janthinobacterium agaricidamnosum NBRC 102515 = DSM 9628</name>
    <dbReference type="NCBI Taxonomy" id="1349767"/>
    <lineage>
        <taxon>Bacteria</taxon>
        <taxon>Pseudomonadati</taxon>
        <taxon>Pseudomonadota</taxon>
        <taxon>Betaproteobacteria</taxon>
        <taxon>Burkholderiales</taxon>
        <taxon>Oxalobacteraceae</taxon>
        <taxon>Janthinobacterium</taxon>
    </lineage>
</organism>
<gene>
    <name evidence="2" type="ORF">GJA_4757</name>
</gene>